<dbReference type="InterPro" id="IPR036869">
    <property type="entry name" value="J_dom_sf"/>
</dbReference>
<evidence type="ECO:0000313" key="4">
    <source>
        <dbReference type="Proteomes" id="UP000275078"/>
    </source>
</evidence>
<reference evidence="3 4" key="1">
    <citation type="journal article" date="2018" name="Nat. Ecol. Evol.">
        <title>Pezizomycetes genomes reveal the molecular basis of ectomycorrhizal truffle lifestyle.</title>
        <authorList>
            <person name="Murat C."/>
            <person name="Payen T."/>
            <person name="Noel B."/>
            <person name="Kuo A."/>
            <person name="Morin E."/>
            <person name="Chen J."/>
            <person name="Kohler A."/>
            <person name="Krizsan K."/>
            <person name="Balestrini R."/>
            <person name="Da Silva C."/>
            <person name="Montanini B."/>
            <person name="Hainaut M."/>
            <person name="Levati E."/>
            <person name="Barry K.W."/>
            <person name="Belfiori B."/>
            <person name="Cichocki N."/>
            <person name="Clum A."/>
            <person name="Dockter R.B."/>
            <person name="Fauchery L."/>
            <person name="Guy J."/>
            <person name="Iotti M."/>
            <person name="Le Tacon F."/>
            <person name="Lindquist E.A."/>
            <person name="Lipzen A."/>
            <person name="Malagnac F."/>
            <person name="Mello A."/>
            <person name="Molinier V."/>
            <person name="Miyauchi S."/>
            <person name="Poulain J."/>
            <person name="Riccioni C."/>
            <person name="Rubini A."/>
            <person name="Sitrit Y."/>
            <person name="Splivallo R."/>
            <person name="Traeger S."/>
            <person name="Wang M."/>
            <person name="Zifcakova L."/>
            <person name="Wipf D."/>
            <person name="Zambonelli A."/>
            <person name="Paolocci F."/>
            <person name="Nowrousian M."/>
            <person name="Ottonello S."/>
            <person name="Baldrian P."/>
            <person name="Spatafora J.W."/>
            <person name="Henrissat B."/>
            <person name="Nagy L.G."/>
            <person name="Aury J.M."/>
            <person name="Wincker P."/>
            <person name="Grigoriev I.V."/>
            <person name="Bonfante P."/>
            <person name="Martin F.M."/>
        </authorList>
    </citation>
    <scope>NUCLEOTIDE SEQUENCE [LARGE SCALE GENOMIC DNA]</scope>
    <source>
        <strain evidence="3 4">RN42</strain>
    </source>
</reference>
<feature type="compositionally biased region" description="Basic and acidic residues" evidence="1">
    <location>
        <begin position="496"/>
        <end position="509"/>
    </location>
</feature>
<feature type="region of interest" description="Disordered" evidence="1">
    <location>
        <begin position="398"/>
        <end position="423"/>
    </location>
</feature>
<feature type="region of interest" description="Disordered" evidence="1">
    <location>
        <begin position="496"/>
        <end position="654"/>
    </location>
</feature>
<dbReference type="PROSITE" id="PS00636">
    <property type="entry name" value="DNAJ_1"/>
    <property type="match status" value="1"/>
</dbReference>
<proteinExistence type="predicted"/>
<dbReference type="Pfam" id="PF00226">
    <property type="entry name" value="DnaJ"/>
    <property type="match status" value="1"/>
</dbReference>
<dbReference type="InterPro" id="IPR001623">
    <property type="entry name" value="DnaJ_domain"/>
</dbReference>
<dbReference type="EMBL" id="ML119699">
    <property type="protein sequence ID" value="RPA79475.1"/>
    <property type="molecule type" value="Genomic_DNA"/>
</dbReference>
<dbReference type="SUPFAM" id="SSF46565">
    <property type="entry name" value="Chaperone J-domain"/>
    <property type="match status" value="1"/>
</dbReference>
<feature type="region of interest" description="Disordered" evidence="1">
    <location>
        <begin position="445"/>
        <end position="469"/>
    </location>
</feature>
<organism evidence="3 4">
    <name type="scientific">Ascobolus immersus RN42</name>
    <dbReference type="NCBI Taxonomy" id="1160509"/>
    <lineage>
        <taxon>Eukaryota</taxon>
        <taxon>Fungi</taxon>
        <taxon>Dikarya</taxon>
        <taxon>Ascomycota</taxon>
        <taxon>Pezizomycotina</taxon>
        <taxon>Pezizomycetes</taxon>
        <taxon>Pezizales</taxon>
        <taxon>Ascobolaceae</taxon>
        <taxon>Ascobolus</taxon>
    </lineage>
</organism>
<feature type="region of interest" description="Disordered" evidence="1">
    <location>
        <begin position="88"/>
        <end position="135"/>
    </location>
</feature>
<feature type="domain" description="J" evidence="2">
    <location>
        <begin position="8"/>
        <end position="72"/>
    </location>
</feature>
<evidence type="ECO:0000313" key="3">
    <source>
        <dbReference type="EMBL" id="RPA79475.1"/>
    </source>
</evidence>
<accession>A0A3N4I032</accession>
<feature type="compositionally biased region" description="Basic and acidic residues" evidence="1">
    <location>
        <begin position="629"/>
        <end position="640"/>
    </location>
</feature>
<dbReference type="GO" id="GO:0005737">
    <property type="term" value="C:cytoplasm"/>
    <property type="evidence" value="ECO:0007669"/>
    <property type="project" value="TreeGrafter"/>
</dbReference>
<feature type="compositionally biased region" description="Basic and acidic residues" evidence="1">
    <location>
        <begin position="451"/>
        <end position="469"/>
    </location>
</feature>
<name>A0A3N4I032_ASCIM</name>
<dbReference type="GO" id="GO:0042026">
    <property type="term" value="P:protein refolding"/>
    <property type="evidence" value="ECO:0007669"/>
    <property type="project" value="TreeGrafter"/>
</dbReference>
<evidence type="ECO:0000259" key="2">
    <source>
        <dbReference type="PROSITE" id="PS50076"/>
    </source>
</evidence>
<dbReference type="PANTHER" id="PTHR43096">
    <property type="entry name" value="DNAJ HOMOLOG 1, MITOCHONDRIAL-RELATED"/>
    <property type="match status" value="1"/>
</dbReference>
<dbReference type="Gene3D" id="1.10.287.110">
    <property type="entry name" value="DnaJ domain"/>
    <property type="match status" value="1"/>
</dbReference>
<feature type="compositionally biased region" description="Polar residues" evidence="1">
    <location>
        <begin position="593"/>
        <end position="611"/>
    </location>
</feature>
<dbReference type="PROSITE" id="PS50076">
    <property type="entry name" value="DNAJ_2"/>
    <property type="match status" value="1"/>
</dbReference>
<feature type="region of interest" description="Disordered" evidence="1">
    <location>
        <begin position="292"/>
        <end position="347"/>
    </location>
</feature>
<protein>
    <recommendedName>
        <fullName evidence="2">J domain-containing protein</fullName>
    </recommendedName>
</protein>
<evidence type="ECO:0000256" key="1">
    <source>
        <dbReference type="SAM" id="MobiDB-lite"/>
    </source>
</evidence>
<dbReference type="GO" id="GO:0051082">
    <property type="term" value="F:unfolded protein binding"/>
    <property type="evidence" value="ECO:0007669"/>
    <property type="project" value="TreeGrafter"/>
</dbReference>
<dbReference type="SMART" id="SM00271">
    <property type="entry name" value="DnaJ"/>
    <property type="match status" value="1"/>
</dbReference>
<dbReference type="OrthoDB" id="10250354at2759"/>
<feature type="compositionally biased region" description="Polar residues" evidence="1">
    <location>
        <begin position="543"/>
        <end position="553"/>
    </location>
</feature>
<dbReference type="Proteomes" id="UP000275078">
    <property type="component" value="Unassembled WGS sequence"/>
</dbReference>
<sequence>MLPPEKLDFYDILSIQQTATVKEITQAYKKLAILLHPDKNKKADAHEKFCQLNDAYNTLRDTSKRWDYDREYPAIKLKWTAYRTWQAQHTKQSNPKPTPKKQPGSSSDWQGWSAGGNWSHAPPPKSEQDSEPDFARKIWTTYEERRRREQSSLAEEAFYAKINILRQRMTPLKDEISRLEKLMKEDDDNPMPPEPAMFAFGSWFEAVRGVPSAAYVEAKREWEDLKRQRETRKSIRESLIKTAQKQLAPLESEADLLRAARTARKATEEEESKEQGRLKERLRLWKAEHEAAARRKREQEAYERAEKLRREREEAARESRRKAAEEAERLRKEKAERERKAREEEERVLREHLEAQRKAKMEAERLRRQREEEERLRQANIKLEQARQRAELARKRREAEEAERARQERIKVEQARKKREAEDLAAWERVEAKKEQHRRAELLKQQMRDSAAARERSAHFSRTETKESIDAEMIQKMLAEQAEKYEAMMKRLKEDLENALQKEREERPKTNGSGVGAGSVRDPGTPNISTGPAPPITPRHSSKQPTGPGSQADTQRKQKTWQNWTEDGPINVRESASTVETDSPLPNRAGVRQSKNPPTGKSQKPDSSQHTPFKDFMSQRRPSSSAFNAREETLKSERLPSKRRSTSSTIPSKMDCRSHKGFWPKVSESAKCPHCDRLFPDWILECRGCKMRSCTRCLKSAKTLVKSE</sequence>
<dbReference type="AlphaFoldDB" id="A0A3N4I032"/>
<keyword evidence="4" id="KW-1185">Reference proteome</keyword>
<dbReference type="STRING" id="1160509.A0A3N4I032"/>
<dbReference type="InterPro" id="IPR018253">
    <property type="entry name" value="DnaJ_domain_CS"/>
</dbReference>
<dbReference type="PANTHER" id="PTHR43096:SF10">
    <property type="entry name" value="CHAPERONE PROTEIN DNAJ A6, CHLOROPLASTIC"/>
    <property type="match status" value="1"/>
</dbReference>
<dbReference type="CDD" id="cd06257">
    <property type="entry name" value="DnaJ"/>
    <property type="match status" value="1"/>
</dbReference>
<dbReference type="PRINTS" id="PR00625">
    <property type="entry name" value="JDOMAIN"/>
</dbReference>
<gene>
    <name evidence="3" type="ORF">BJ508DRAFT_308399</name>
</gene>